<dbReference type="EMBL" id="BEHT01000008">
    <property type="protein sequence ID" value="GBC98303.1"/>
    <property type="molecule type" value="Genomic_DNA"/>
</dbReference>
<dbReference type="InterPro" id="IPR000825">
    <property type="entry name" value="SUF_FeS_clus_asmbl_SufBD_core"/>
</dbReference>
<comment type="caution">
    <text evidence="4">The sequence shown here is derived from an EMBL/GenBank/DDBJ whole genome shotgun (WGS) entry which is preliminary data.</text>
</comment>
<protein>
    <submittedName>
        <fullName evidence="4">FeS cluster assembly protein SufB</fullName>
    </submittedName>
</protein>
<dbReference type="Pfam" id="PF19295">
    <property type="entry name" value="SufBD_N"/>
    <property type="match status" value="1"/>
</dbReference>
<evidence type="ECO:0000313" key="4">
    <source>
        <dbReference type="EMBL" id="GBC98303.1"/>
    </source>
</evidence>
<dbReference type="PANTHER" id="PTHR43575">
    <property type="entry name" value="PROTEIN ABCI7, CHLOROPLASTIC"/>
    <property type="match status" value="1"/>
</dbReference>
<evidence type="ECO:0000259" key="2">
    <source>
        <dbReference type="Pfam" id="PF01458"/>
    </source>
</evidence>
<dbReference type="SUPFAM" id="SSF101960">
    <property type="entry name" value="Stabilizer of iron transporter SufD"/>
    <property type="match status" value="1"/>
</dbReference>
<dbReference type="NCBIfam" id="TIGR01981">
    <property type="entry name" value="sufD"/>
    <property type="match status" value="1"/>
</dbReference>
<dbReference type="PANTHER" id="PTHR43575:SF1">
    <property type="entry name" value="PROTEIN ABCI7, CHLOROPLASTIC"/>
    <property type="match status" value="1"/>
</dbReference>
<evidence type="ECO:0000313" key="5">
    <source>
        <dbReference type="Proteomes" id="UP000236173"/>
    </source>
</evidence>
<dbReference type="InterPro" id="IPR011542">
    <property type="entry name" value="SUF_FeS_clus_asmbl_SufD"/>
</dbReference>
<dbReference type="AlphaFoldDB" id="A0A2H5XAU0"/>
<organism evidence="4 5">
    <name type="scientific">Candidatus Fervidibacter japonicus</name>
    <dbReference type="NCBI Taxonomy" id="2035412"/>
    <lineage>
        <taxon>Bacteria</taxon>
        <taxon>Candidatus Fervidibacterota</taxon>
        <taxon>Candidatus Fervidibacter</taxon>
    </lineage>
</organism>
<evidence type="ECO:0000259" key="3">
    <source>
        <dbReference type="Pfam" id="PF19295"/>
    </source>
</evidence>
<reference evidence="5" key="1">
    <citation type="submission" date="2017-09" db="EMBL/GenBank/DDBJ databases">
        <title>Metaegenomics of thermophilic ammonia-oxidizing enrichment culture.</title>
        <authorList>
            <person name="Kato S."/>
            <person name="Suzuki K."/>
        </authorList>
    </citation>
    <scope>NUCLEOTIDE SEQUENCE [LARGE SCALE GENOMIC DNA]</scope>
</reference>
<dbReference type="Proteomes" id="UP000236173">
    <property type="component" value="Unassembled WGS sequence"/>
</dbReference>
<dbReference type="Pfam" id="PF01458">
    <property type="entry name" value="SUFBD_core"/>
    <property type="match status" value="1"/>
</dbReference>
<gene>
    <name evidence="4" type="primary">sufB_1</name>
    <name evidence="4" type="ORF">HRbin17_00805</name>
</gene>
<accession>A0A2H5XAU0</accession>
<evidence type="ECO:0000256" key="1">
    <source>
        <dbReference type="ARBA" id="ARBA00043967"/>
    </source>
</evidence>
<feature type="domain" description="SUF system FeS cluster assembly SufBD core" evidence="2">
    <location>
        <begin position="186"/>
        <end position="419"/>
    </location>
</feature>
<dbReference type="InterPro" id="IPR055346">
    <property type="entry name" value="Fe-S_cluster_assembly_SufBD"/>
</dbReference>
<name>A0A2H5XAU0_9BACT</name>
<sequence>MAELVVPTQIGLDALEFLAERNNEPDWLGQLRRKAWDAFEQIPMPTPRDEEWRRTDLKGFRFADYAPISFPPYDAAPSVDALPDELQRFLHPGAEEGNVAGLLIHHGAKAVYRCLSEEAERKGVIFVDMATALREHAEMLRGRLHQLIAPNETKFVALHAALMNAGAFVYVPPRVRLELPLHLFFWLDAEHSSLFDHLLVVADKESEVVVLAHYASPQGDFPAFSSGAVEIFAEPGAQVYFISLQEWGDRVYDFHFVRANIPQDAYMRWVLTAFGGKLWRINCHSKLSERGASTDMLGMSVGAGVQQFDHHTFQEHIAPQCRSDLLFKVVLMDRASSIYRGLIKVHKNAQGTDAYQANRNLLLSPKAKADSMPLLEIEANEVRCTHGATIGRVDELQLFYLMSRGISRRQAEKIIVDGFLRPVIDKVPVQWFGDKMQALLDAKMLAEAKRLGYA</sequence>
<feature type="domain" description="SUF system FeS cluster assembly SufBD N-terminal" evidence="3">
    <location>
        <begin position="120"/>
        <end position="182"/>
    </location>
</feature>
<dbReference type="GO" id="GO:0016226">
    <property type="term" value="P:iron-sulfur cluster assembly"/>
    <property type="evidence" value="ECO:0007669"/>
    <property type="project" value="InterPro"/>
</dbReference>
<proteinExistence type="inferred from homology"/>
<dbReference type="InterPro" id="IPR037284">
    <property type="entry name" value="SUF_FeS_clus_asmbl_SufBD_sf"/>
</dbReference>
<comment type="similarity">
    <text evidence="1">Belongs to the iron-sulfur cluster assembly SufBD family.</text>
</comment>
<dbReference type="InterPro" id="IPR045595">
    <property type="entry name" value="SufBD_N"/>
</dbReference>